<gene>
    <name evidence="6" type="ORF">SAMN04490355_10337</name>
</gene>
<dbReference type="Gene3D" id="3.30.70.100">
    <property type="match status" value="1"/>
</dbReference>
<dbReference type="InterPro" id="IPR011008">
    <property type="entry name" value="Dimeric_a/b-barrel"/>
</dbReference>
<dbReference type="InterPro" id="IPR008000">
    <property type="entry name" value="Rham/fucose_mutarotase"/>
</dbReference>
<evidence type="ECO:0000256" key="4">
    <source>
        <dbReference type="ARBA" id="ARBA00023308"/>
    </source>
</evidence>
<keyword evidence="4" id="KW-0684">Rhamnose metabolism</keyword>
<dbReference type="GO" id="GO:0019301">
    <property type="term" value="P:rhamnose catabolic process"/>
    <property type="evidence" value="ECO:0007669"/>
    <property type="project" value="UniProtKB-UniRule"/>
</dbReference>
<evidence type="ECO:0000256" key="2">
    <source>
        <dbReference type="ARBA" id="ARBA00023235"/>
    </source>
</evidence>
<accession>A0A1I4MFI6</accession>
<dbReference type="Pfam" id="PF05336">
    <property type="entry name" value="rhaM"/>
    <property type="match status" value="1"/>
</dbReference>
<dbReference type="PANTHER" id="PTHR34389">
    <property type="entry name" value="L-RHAMNOSE MUTAROTASE"/>
    <property type="match status" value="1"/>
</dbReference>
<dbReference type="Proteomes" id="UP000199520">
    <property type="component" value="Unassembled WGS sequence"/>
</dbReference>
<evidence type="ECO:0000256" key="5">
    <source>
        <dbReference type="NCBIfam" id="TIGR02625"/>
    </source>
</evidence>
<keyword evidence="3" id="KW-0119">Carbohydrate metabolism</keyword>
<organism evidence="6 7">
    <name type="scientific">Pelosinus propionicus DSM 13327</name>
    <dbReference type="NCBI Taxonomy" id="1123291"/>
    <lineage>
        <taxon>Bacteria</taxon>
        <taxon>Bacillati</taxon>
        <taxon>Bacillota</taxon>
        <taxon>Negativicutes</taxon>
        <taxon>Selenomonadales</taxon>
        <taxon>Sporomusaceae</taxon>
        <taxon>Pelosinus</taxon>
    </lineage>
</organism>
<evidence type="ECO:0000256" key="3">
    <source>
        <dbReference type="ARBA" id="ARBA00023277"/>
    </source>
</evidence>
<reference evidence="7" key="1">
    <citation type="submission" date="2016-10" db="EMBL/GenBank/DDBJ databases">
        <authorList>
            <person name="Varghese N."/>
            <person name="Submissions S."/>
        </authorList>
    </citation>
    <scope>NUCLEOTIDE SEQUENCE [LARGE SCALE GENOMIC DNA]</scope>
    <source>
        <strain evidence="7">DSM 13327</strain>
    </source>
</reference>
<name>A0A1I4MFI6_9FIRM</name>
<keyword evidence="1" id="KW-0963">Cytoplasm</keyword>
<dbReference type="RefSeq" id="WP_090939696.1">
    <property type="nucleotide sequence ID" value="NZ_FOTS01000033.1"/>
</dbReference>
<evidence type="ECO:0000313" key="6">
    <source>
        <dbReference type="EMBL" id="SFM01806.1"/>
    </source>
</evidence>
<dbReference type="SUPFAM" id="SSF54909">
    <property type="entry name" value="Dimeric alpha+beta barrel"/>
    <property type="match status" value="1"/>
</dbReference>
<evidence type="ECO:0000256" key="1">
    <source>
        <dbReference type="ARBA" id="ARBA00022490"/>
    </source>
</evidence>
<dbReference type="GO" id="GO:0062192">
    <property type="term" value="F:L-rhamnose mutarotase activity"/>
    <property type="evidence" value="ECO:0007669"/>
    <property type="project" value="UniProtKB-UniRule"/>
</dbReference>
<sequence length="104" mass="12651">MIRKAFLMKLFDNCYEEYKKRHDEIWPEMVKMLKEHGACNYSIHFDPNTNSLFAYLEIEDESQWRKSSETLVCQEWWAYMKEVMETHSDNSPVTVNLQEVFFLK</sequence>
<dbReference type="InterPro" id="IPR013448">
    <property type="entry name" value="L-rhamnose_mutarotase"/>
</dbReference>
<dbReference type="PANTHER" id="PTHR34389:SF2">
    <property type="entry name" value="L-RHAMNOSE MUTAROTASE"/>
    <property type="match status" value="1"/>
</dbReference>
<evidence type="ECO:0000313" key="7">
    <source>
        <dbReference type="Proteomes" id="UP000199520"/>
    </source>
</evidence>
<dbReference type="GO" id="GO:0005737">
    <property type="term" value="C:cytoplasm"/>
    <property type="evidence" value="ECO:0007669"/>
    <property type="project" value="InterPro"/>
</dbReference>
<dbReference type="OrthoDB" id="9799608at2"/>
<keyword evidence="7" id="KW-1185">Reference proteome</keyword>
<proteinExistence type="inferred from homology"/>
<dbReference type="HAMAP" id="MF_01663">
    <property type="entry name" value="L_rham_rotase"/>
    <property type="match status" value="1"/>
</dbReference>
<dbReference type="EMBL" id="FOTS01000033">
    <property type="protein sequence ID" value="SFM01806.1"/>
    <property type="molecule type" value="Genomic_DNA"/>
</dbReference>
<protein>
    <recommendedName>
        <fullName evidence="5">L-rhamnose mutarotase</fullName>
        <ecNumber evidence="5">5.1.3.32</ecNumber>
    </recommendedName>
</protein>
<keyword evidence="2" id="KW-0413">Isomerase</keyword>
<dbReference type="NCBIfam" id="TIGR02625">
    <property type="entry name" value="YiiL_rotase"/>
    <property type="match status" value="1"/>
</dbReference>
<dbReference type="STRING" id="1123291.SAMN04490355_10337"/>
<dbReference type="AlphaFoldDB" id="A0A1I4MFI6"/>
<dbReference type="EC" id="5.1.3.32" evidence="5"/>